<dbReference type="Proteomes" id="UP001202328">
    <property type="component" value="Unassembled WGS sequence"/>
</dbReference>
<name>A0AAD4X446_9MAGN</name>
<dbReference type="PANTHER" id="PTHR43330">
    <property type="entry name" value="METHIONINE AMINOPEPTIDASE"/>
    <property type="match status" value="1"/>
</dbReference>
<evidence type="ECO:0000313" key="2">
    <source>
        <dbReference type="EMBL" id="KAI3837828.1"/>
    </source>
</evidence>
<reference evidence="2" key="1">
    <citation type="submission" date="2022-04" db="EMBL/GenBank/DDBJ databases">
        <title>A functionally conserved STORR gene fusion in Papaver species that diverged 16.8 million years ago.</title>
        <authorList>
            <person name="Catania T."/>
        </authorList>
    </citation>
    <scope>NUCLEOTIDE SEQUENCE</scope>
    <source>
        <strain evidence="2">S-188037</strain>
    </source>
</reference>
<feature type="non-terminal residue" evidence="2">
    <location>
        <position position="100"/>
    </location>
</feature>
<dbReference type="InterPro" id="IPR036005">
    <property type="entry name" value="Creatinase/aminopeptidase-like"/>
</dbReference>
<organism evidence="2 3">
    <name type="scientific">Papaver atlanticum</name>
    <dbReference type="NCBI Taxonomy" id="357466"/>
    <lineage>
        <taxon>Eukaryota</taxon>
        <taxon>Viridiplantae</taxon>
        <taxon>Streptophyta</taxon>
        <taxon>Embryophyta</taxon>
        <taxon>Tracheophyta</taxon>
        <taxon>Spermatophyta</taxon>
        <taxon>Magnoliopsida</taxon>
        <taxon>Ranunculales</taxon>
        <taxon>Papaveraceae</taxon>
        <taxon>Papaveroideae</taxon>
        <taxon>Papaver</taxon>
    </lineage>
</organism>
<proteinExistence type="predicted"/>
<dbReference type="Pfam" id="PF00557">
    <property type="entry name" value="Peptidase_M24"/>
    <property type="match status" value="1"/>
</dbReference>
<evidence type="ECO:0000259" key="1">
    <source>
        <dbReference type="Pfam" id="PF00557"/>
    </source>
</evidence>
<dbReference type="Gene3D" id="3.90.230.10">
    <property type="entry name" value="Creatinase/methionine aminopeptidase superfamily"/>
    <property type="match status" value="1"/>
</dbReference>
<dbReference type="PRINTS" id="PR00599">
    <property type="entry name" value="MAPEPTIDASE"/>
</dbReference>
<dbReference type="AlphaFoldDB" id="A0AAD4X446"/>
<evidence type="ECO:0000313" key="3">
    <source>
        <dbReference type="Proteomes" id="UP001202328"/>
    </source>
</evidence>
<dbReference type="SUPFAM" id="SSF55920">
    <property type="entry name" value="Creatinase/aminopeptidase"/>
    <property type="match status" value="1"/>
</dbReference>
<feature type="domain" description="Peptidase M24" evidence="1">
    <location>
        <begin position="30"/>
        <end position="92"/>
    </location>
</feature>
<dbReference type="EMBL" id="JAJJMB010017535">
    <property type="protein sequence ID" value="KAI3837828.1"/>
    <property type="molecule type" value="Genomic_DNA"/>
</dbReference>
<comment type="caution">
    <text evidence="2">The sequence shown here is derived from an EMBL/GenBank/DDBJ whole genome shotgun (WGS) entry which is preliminary data.</text>
</comment>
<dbReference type="PANTHER" id="PTHR43330:SF7">
    <property type="entry name" value="METHIONINE AMINOPEPTIDASE 1"/>
    <property type="match status" value="1"/>
</dbReference>
<dbReference type="InterPro" id="IPR001714">
    <property type="entry name" value="Pept_M24_MAP"/>
</dbReference>
<gene>
    <name evidence="2" type="ORF">MKW98_004886</name>
</gene>
<dbReference type="GO" id="GO:0005829">
    <property type="term" value="C:cytosol"/>
    <property type="evidence" value="ECO:0007669"/>
    <property type="project" value="TreeGrafter"/>
</dbReference>
<accession>A0AAD4X446</accession>
<dbReference type="InterPro" id="IPR000994">
    <property type="entry name" value="Pept_M24"/>
</dbReference>
<keyword evidence="3" id="KW-1185">Reference proteome</keyword>
<protein>
    <recommendedName>
        <fullName evidence="1">Peptidase M24 domain-containing protein</fullName>
    </recommendedName>
</protein>
<sequence length="100" mass="11026">TSSICVPSTPIVTRGKTLLIHMLFLCGHRSVNEVICHGIPDARKLEDSDIVNVDVSVDSKGCHGDLNETFFLGNVDEASQQLVRCTYECLKKSYSDRNLA</sequence>
<dbReference type="GO" id="GO:0070006">
    <property type="term" value="F:metalloaminopeptidase activity"/>
    <property type="evidence" value="ECO:0007669"/>
    <property type="project" value="TreeGrafter"/>
</dbReference>